<feature type="compositionally biased region" description="Low complexity" evidence="1">
    <location>
        <begin position="136"/>
        <end position="161"/>
    </location>
</feature>
<proteinExistence type="predicted"/>
<organism evidence="2 3">
    <name type="scientific">Thermothielavioides terrestris (strain ATCC 38088 / NRRL 8126)</name>
    <name type="common">Thielavia terrestris</name>
    <dbReference type="NCBI Taxonomy" id="578455"/>
    <lineage>
        <taxon>Eukaryota</taxon>
        <taxon>Fungi</taxon>
        <taxon>Dikarya</taxon>
        <taxon>Ascomycota</taxon>
        <taxon>Pezizomycotina</taxon>
        <taxon>Sordariomycetes</taxon>
        <taxon>Sordariomycetidae</taxon>
        <taxon>Sordariales</taxon>
        <taxon>Chaetomiaceae</taxon>
        <taxon>Thermothielavioides</taxon>
        <taxon>Thermothielavioides terrestris</taxon>
    </lineage>
</organism>
<evidence type="ECO:0000313" key="3">
    <source>
        <dbReference type="Proteomes" id="UP000008181"/>
    </source>
</evidence>
<feature type="region of interest" description="Disordered" evidence="1">
    <location>
        <begin position="114"/>
        <end position="201"/>
    </location>
</feature>
<dbReference type="InterPro" id="IPR007175">
    <property type="entry name" value="Rpr2/Snm1/Rpp21"/>
</dbReference>
<name>G2RI30_THETT</name>
<accession>G2RI30</accession>
<evidence type="ECO:0000256" key="1">
    <source>
        <dbReference type="SAM" id="MobiDB-lite"/>
    </source>
</evidence>
<gene>
    <name evidence="2" type="ORF">THITE_2083109</name>
</gene>
<protein>
    <submittedName>
        <fullName evidence="2">Uncharacterized protein</fullName>
    </submittedName>
</protein>
<dbReference type="Proteomes" id="UP000008181">
    <property type="component" value="Chromosome 6"/>
</dbReference>
<keyword evidence="3" id="KW-1185">Reference proteome</keyword>
<dbReference type="GO" id="GO:0006396">
    <property type="term" value="P:RNA processing"/>
    <property type="evidence" value="ECO:0007669"/>
    <property type="project" value="InterPro"/>
</dbReference>
<dbReference type="OrthoDB" id="438080at2759"/>
<feature type="region of interest" description="Disordered" evidence="1">
    <location>
        <begin position="74"/>
        <end position="101"/>
    </location>
</feature>
<dbReference type="KEGG" id="ttt:THITE_2083109"/>
<sequence length="201" mass="21244">MATNTVGQTLSFLTDAGHLLAATVPQASAYLLSRRNELMFEHEMPLSDQQRQRVCTCCGHIMLLGQGSLLQVKAEKRVSKKPSSTRGAKARSQPRSSGPTKAIACAHCGRQTEVKLPPPAPISRRRAKVAQVSKASGPGVSSSLLGGPQQTASQRASANASSKKRAKSRKAGLLAMLDQSNAARGARPGLGLSLADFMEKK</sequence>
<dbReference type="RefSeq" id="XP_003657828.1">
    <property type="nucleotide sequence ID" value="XM_003657780.1"/>
</dbReference>
<dbReference type="STRING" id="578455.G2RI30"/>
<reference evidence="2 3" key="1">
    <citation type="journal article" date="2011" name="Nat. Biotechnol.">
        <title>Comparative genomic analysis of the thermophilic biomass-degrading fungi Myceliophthora thermophila and Thielavia terrestris.</title>
        <authorList>
            <person name="Berka R.M."/>
            <person name="Grigoriev I.V."/>
            <person name="Otillar R."/>
            <person name="Salamov A."/>
            <person name="Grimwood J."/>
            <person name="Reid I."/>
            <person name="Ishmael N."/>
            <person name="John T."/>
            <person name="Darmond C."/>
            <person name="Moisan M.-C."/>
            <person name="Henrissat B."/>
            <person name="Coutinho P.M."/>
            <person name="Lombard V."/>
            <person name="Natvig D.O."/>
            <person name="Lindquist E."/>
            <person name="Schmutz J."/>
            <person name="Lucas S."/>
            <person name="Harris P."/>
            <person name="Powlowski J."/>
            <person name="Bellemare A."/>
            <person name="Taylor D."/>
            <person name="Butler G."/>
            <person name="de Vries R.P."/>
            <person name="Allijn I.E."/>
            <person name="van den Brink J."/>
            <person name="Ushinsky S."/>
            <person name="Storms R."/>
            <person name="Powell A.J."/>
            <person name="Paulsen I.T."/>
            <person name="Elbourne L.D.H."/>
            <person name="Baker S.E."/>
            <person name="Magnuson J."/>
            <person name="LaBoissiere S."/>
            <person name="Clutterbuck A.J."/>
            <person name="Martinez D."/>
            <person name="Wogulis M."/>
            <person name="de Leon A.L."/>
            <person name="Rey M.W."/>
            <person name="Tsang A."/>
        </authorList>
    </citation>
    <scope>NUCLEOTIDE SEQUENCE [LARGE SCALE GENOMIC DNA]</scope>
    <source>
        <strain evidence="3">ATCC 38088 / NRRL 8126</strain>
    </source>
</reference>
<dbReference type="EMBL" id="CP003014">
    <property type="protein sequence ID" value="AEO71492.1"/>
    <property type="molecule type" value="Genomic_DNA"/>
</dbReference>
<dbReference type="AlphaFoldDB" id="G2RI30"/>
<dbReference type="GeneID" id="11521822"/>
<dbReference type="HOGENOM" id="CLU_081044_0_0_1"/>
<dbReference type="eggNOG" id="ENOG502SC64">
    <property type="taxonomic scope" value="Eukaryota"/>
</dbReference>
<dbReference type="Pfam" id="PF04032">
    <property type="entry name" value="Rpr2"/>
    <property type="match status" value="1"/>
</dbReference>
<evidence type="ECO:0000313" key="2">
    <source>
        <dbReference type="EMBL" id="AEO71492.1"/>
    </source>
</evidence>